<dbReference type="Proteomes" id="UP001596380">
    <property type="component" value="Unassembled WGS sequence"/>
</dbReference>
<comment type="caution">
    <text evidence="1">The sequence shown here is derived from an EMBL/GenBank/DDBJ whole genome shotgun (WGS) entry which is preliminary data.</text>
</comment>
<accession>A0ABW2CXR0</accession>
<evidence type="ECO:0000313" key="1">
    <source>
        <dbReference type="EMBL" id="MFC6886609.1"/>
    </source>
</evidence>
<proteinExistence type="predicted"/>
<protein>
    <submittedName>
        <fullName evidence="1">Uncharacterized protein</fullName>
    </submittedName>
</protein>
<organism evidence="1 2">
    <name type="scientific">Actinomadura yumaensis</name>
    <dbReference type="NCBI Taxonomy" id="111807"/>
    <lineage>
        <taxon>Bacteria</taxon>
        <taxon>Bacillati</taxon>
        <taxon>Actinomycetota</taxon>
        <taxon>Actinomycetes</taxon>
        <taxon>Streptosporangiales</taxon>
        <taxon>Thermomonosporaceae</taxon>
        <taxon>Actinomadura</taxon>
    </lineage>
</organism>
<keyword evidence="2" id="KW-1185">Reference proteome</keyword>
<reference evidence="2" key="1">
    <citation type="journal article" date="2019" name="Int. J. Syst. Evol. Microbiol.">
        <title>The Global Catalogue of Microorganisms (GCM) 10K type strain sequencing project: providing services to taxonomists for standard genome sequencing and annotation.</title>
        <authorList>
            <consortium name="The Broad Institute Genomics Platform"/>
            <consortium name="The Broad Institute Genome Sequencing Center for Infectious Disease"/>
            <person name="Wu L."/>
            <person name="Ma J."/>
        </authorList>
    </citation>
    <scope>NUCLEOTIDE SEQUENCE [LARGE SCALE GENOMIC DNA]</scope>
    <source>
        <strain evidence="2">JCM 3369</strain>
    </source>
</reference>
<gene>
    <name evidence="1" type="ORF">ACFQKB_43090</name>
</gene>
<sequence length="77" mass="8835">MDRNAHPDDQALVRLRAEFTGHRIFRSVRSDGRLGEWVATLHDPRAGVDPTVMYPTADDLRAALVKEADRAKHRRSW</sequence>
<evidence type="ECO:0000313" key="2">
    <source>
        <dbReference type="Proteomes" id="UP001596380"/>
    </source>
</evidence>
<dbReference type="RefSeq" id="WP_160822259.1">
    <property type="nucleotide sequence ID" value="NZ_JBHSXE010000001.1"/>
</dbReference>
<dbReference type="EMBL" id="JBHSXS010000056">
    <property type="protein sequence ID" value="MFC6886609.1"/>
    <property type="molecule type" value="Genomic_DNA"/>
</dbReference>
<name>A0ABW2CXR0_9ACTN</name>